<feature type="region of interest" description="Disordered" evidence="1">
    <location>
        <begin position="118"/>
        <end position="146"/>
    </location>
</feature>
<evidence type="ECO:0000256" key="1">
    <source>
        <dbReference type="SAM" id="MobiDB-lite"/>
    </source>
</evidence>
<name>A0A160T3H4_9CHLR</name>
<dbReference type="EMBL" id="LN890655">
    <property type="protein sequence ID" value="CUS04262.2"/>
    <property type="molecule type" value="Genomic_DNA"/>
</dbReference>
<accession>A0A160T3H4</accession>
<organism evidence="2 3">
    <name type="scientific">Candidatus Promineifilum breve</name>
    <dbReference type="NCBI Taxonomy" id="1806508"/>
    <lineage>
        <taxon>Bacteria</taxon>
        <taxon>Bacillati</taxon>
        <taxon>Chloroflexota</taxon>
        <taxon>Ardenticatenia</taxon>
        <taxon>Candidatus Promineifilales</taxon>
        <taxon>Candidatus Promineifilaceae</taxon>
        <taxon>Candidatus Promineifilum</taxon>
    </lineage>
</organism>
<evidence type="ECO:0000313" key="2">
    <source>
        <dbReference type="EMBL" id="CUS04262.2"/>
    </source>
</evidence>
<dbReference type="Proteomes" id="UP000215027">
    <property type="component" value="Chromosome I"/>
</dbReference>
<dbReference type="KEGG" id="pbf:CFX0092_A2384"/>
<keyword evidence="3" id="KW-1185">Reference proteome</keyword>
<reference evidence="2" key="1">
    <citation type="submission" date="2016-01" db="EMBL/GenBank/DDBJ databases">
        <authorList>
            <person name="Mcilroy J.S."/>
            <person name="Karst M S."/>
            <person name="Albertsen M."/>
        </authorList>
    </citation>
    <scope>NUCLEOTIDE SEQUENCE</scope>
    <source>
        <strain evidence="2">Cfx-K</strain>
    </source>
</reference>
<protein>
    <submittedName>
        <fullName evidence="2">Uncharacterized protein</fullName>
    </submittedName>
</protein>
<dbReference type="RefSeq" id="WP_095043638.1">
    <property type="nucleotide sequence ID" value="NZ_LN890655.1"/>
</dbReference>
<dbReference type="AlphaFoldDB" id="A0A160T3H4"/>
<sequence>MTLVEIIARLITADGRATHQLPRGLWLVYYPPAGDDDPHRLIAGRYLTVPSAIELRIVRDALLDAHPSRVPADIATEWDEVTNNDWNGRALTWYMLPTTDALSGDPDRARRVRLALDEHQQRELQRQRRQNQRRRPAANPGPKPLL</sequence>
<proteinExistence type="predicted"/>
<evidence type="ECO:0000313" key="3">
    <source>
        <dbReference type="Proteomes" id="UP000215027"/>
    </source>
</evidence>
<gene>
    <name evidence="2" type="ORF">CFX0092_A2384</name>
</gene>
<feature type="compositionally biased region" description="Basic residues" evidence="1">
    <location>
        <begin position="127"/>
        <end position="136"/>
    </location>
</feature>